<dbReference type="RefSeq" id="WP_380058541.1">
    <property type="nucleotide sequence ID" value="NZ_JBHSWB010000002.1"/>
</dbReference>
<gene>
    <name evidence="1" type="ORF">ACFP90_21145</name>
</gene>
<organism evidence="1 2">
    <name type="scientific">Deinococcus multiflagellatus</name>
    <dbReference type="NCBI Taxonomy" id="1656887"/>
    <lineage>
        <taxon>Bacteria</taxon>
        <taxon>Thermotogati</taxon>
        <taxon>Deinococcota</taxon>
        <taxon>Deinococci</taxon>
        <taxon>Deinococcales</taxon>
        <taxon>Deinococcaceae</taxon>
        <taxon>Deinococcus</taxon>
    </lineage>
</organism>
<dbReference type="Proteomes" id="UP001596317">
    <property type="component" value="Unassembled WGS sequence"/>
</dbReference>
<comment type="caution">
    <text evidence="1">The sequence shown here is derived from an EMBL/GenBank/DDBJ whole genome shotgun (WGS) entry which is preliminary data.</text>
</comment>
<accession>A0ABW1ZNR0</accession>
<proteinExistence type="predicted"/>
<keyword evidence="2" id="KW-1185">Reference proteome</keyword>
<evidence type="ECO:0000313" key="2">
    <source>
        <dbReference type="Proteomes" id="UP001596317"/>
    </source>
</evidence>
<reference evidence="2" key="1">
    <citation type="journal article" date="2019" name="Int. J. Syst. Evol. Microbiol.">
        <title>The Global Catalogue of Microorganisms (GCM) 10K type strain sequencing project: providing services to taxonomists for standard genome sequencing and annotation.</title>
        <authorList>
            <consortium name="The Broad Institute Genomics Platform"/>
            <consortium name="The Broad Institute Genome Sequencing Center for Infectious Disease"/>
            <person name="Wu L."/>
            <person name="Ma J."/>
        </authorList>
    </citation>
    <scope>NUCLEOTIDE SEQUENCE [LARGE SCALE GENOMIC DNA]</scope>
    <source>
        <strain evidence="2">CCUG 63830</strain>
    </source>
</reference>
<dbReference type="EMBL" id="JBHSWB010000002">
    <property type="protein sequence ID" value="MFC6662565.1"/>
    <property type="molecule type" value="Genomic_DNA"/>
</dbReference>
<sequence>MTATHELGHVMDHLLKVHLIGPAHVTTEQGLYASEALHSALHPWWTAVQSTAVYQILHATQRNRVRFGEVSRGLTLDSPAECFACSFAQLVATDTQNPTFLAELQILQKARSPRYWSDAEFVPVGDAMRALFTRLGW</sequence>
<protein>
    <submittedName>
        <fullName evidence="1">Uncharacterized protein</fullName>
    </submittedName>
</protein>
<name>A0ABW1ZNR0_9DEIO</name>
<evidence type="ECO:0000313" key="1">
    <source>
        <dbReference type="EMBL" id="MFC6662565.1"/>
    </source>
</evidence>